<evidence type="ECO:0000256" key="6">
    <source>
        <dbReference type="ARBA" id="ARBA00022989"/>
    </source>
</evidence>
<dbReference type="InterPro" id="IPR027417">
    <property type="entry name" value="P-loop_NTPase"/>
</dbReference>
<dbReference type="InterPro" id="IPR039421">
    <property type="entry name" value="Type_1_exporter"/>
</dbReference>
<dbReference type="SUPFAM" id="SSF52540">
    <property type="entry name" value="P-loop containing nucleoside triphosphate hydrolases"/>
    <property type="match status" value="1"/>
</dbReference>
<keyword evidence="6" id="KW-1133">Transmembrane helix</keyword>
<evidence type="ECO:0000313" key="10">
    <source>
        <dbReference type="Proteomes" id="UP001215712"/>
    </source>
</evidence>
<dbReference type="GO" id="GO:0016887">
    <property type="term" value="F:ATP hydrolysis activity"/>
    <property type="evidence" value="ECO:0007669"/>
    <property type="project" value="InterPro"/>
</dbReference>
<keyword evidence="4" id="KW-0547">Nucleotide-binding</keyword>
<dbReference type="EMBL" id="JAQJAN010000021">
    <property type="protein sequence ID" value="KAJ5703532.1"/>
    <property type="molecule type" value="Genomic_DNA"/>
</dbReference>
<dbReference type="PANTHER" id="PTHR24221:SF213">
    <property type="entry name" value="ABC MULTIDRUG TRANSPORTER (EUROFUNG)"/>
    <property type="match status" value="1"/>
</dbReference>
<dbReference type="InterPro" id="IPR003593">
    <property type="entry name" value="AAA+_ATPase"/>
</dbReference>
<evidence type="ECO:0000256" key="3">
    <source>
        <dbReference type="ARBA" id="ARBA00022692"/>
    </source>
</evidence>
<evidence type="ECO:0000313" key="9">
    <source>
        <dbReference type="EMBL" id="KAJ5703532.1"/>
    </source>
</evidence>
<dbReference type="AlphaFoldDB" id="A0AAD6HAN9"/>
<comment type="caution">
    <text evidence="9">The sequence shown here is derived from an EMBL/GenBank/DDBJ whole genome shotgun (WGS) entry which is preliminary data.</text>
</comment>
<comment type="subcellular location">
    <subcellularLocation>
        <location evidence="1">Membrane</location>
        <topology evidence="1">Multi-pass membrane protein</topology>
    </subcellularLocation>
</comment>
<protein>
    <recommendedName>
        <fullName evidence="8">ABC transporter domain-containing protein</fullName>
    </recommendedName>
</protein>
<dbReference type="InterPro" id="IPR003439">
    <property type="entry name" value="ABC_transporter-like_ATP-bd"/>
</dbReference>
<reference evidence="9" key="1">
    <citation type="journal article" date="2023" name="IMA Fungus">
        <title>Comparative genomic study of the Penicillium genus elucidates a diverse pangenome and 15 lateral gene transfer events.</title>
        <authorList>
            <person name="Petersen C."/>
            <person name="Sorensen T."/>
            <person name="Nielsen M.R."/>
            <person name="Sondergaard T.E."/>
            <person name="Sorensen J.L."/>
            <person name="Fitzpatrick D.A."/>
            <person name="Frisvad J.C."/>
            <person name="Nielsen K.L."/>
        </authorList>
    </citation>
    <scope>NUCLEOTIDE SEQUENCE</scope>
    <source>
        <strain evidence="9">IBT 17514</strain>
    </source>
</reference>
<evidence type="ECO:0000256" key="2">
    <source>
        <dbReference type="ARBA" id="ARBA00007577"/>
    </source>
</evidence>
<accession>A0AAD6HAN9</accession>
<dbReference type="GO" id="GO:0042626">
    <property type="term" value="F:ATPase-coupled transmembrane transporter activity"/>
    <property type="evidence" value="ECO:0007669"/>
    <property type="project" value="TreeGrafter"/>
</dbReference>
<dbReference type="GO" id="GO:0016020">
    <property type="term" value="C:membrane"/>
    <property type="evidence" value="ECO:0007669"/>
    <property type="project" value="UniProtKB-SubCell"/>
</dbReference>
<dbReference type="PANTHER" id="PTHR24221">
    <property type="entry name" value="ATP-BINDING CASSETTE SUB-FAMILY B"/>
    <property type="match status" value="1"/>
</dbReference>
<dbReference type="Pfam" id="PF00005">
    <property type="entry name" value="ABC_tran"/>
    <property type="match status" value="1"/>
</dbReference>
<dbReference type="InterPro" id="IPR017871">
    <property type="entry name" value="ABC_transporter-like_CS"/>
</dbReference>
<comment type="similarity">
    <text evidence="2">Belongs to the ABC transporter superfamily. ABCB family. Multidrug resistance exporter (TC 3.A.1.201) subfamily.</text>
</comment>
<dbReference type="PROSITE" id="PS00211">
    <property type="entry name" value="ABC_TRANSPORTER_1"/>
    <property type="match status" value="1"/>
</dbReference>
<name>A0AAD6HAN9_9EURO</name>
<organism evidence="9 10">
    <name type="scientific">Penicillium malachiteum</name>
    <dbReference type="NCBI Taxonomy" id="1324776"/>
    <lineage>
        <taxon>Eukaryota</taxon>
        <taxon>Fungi</taxon>
        <taxon>Dikarya</taxon>
        <taxon>Ascomycota</taxon>
        <taxon>Pezizomycotina</taxon>
        <taxon>Eurotiomycetes</taxon>
        <taxon>Eurotiomycetidae</taxon>
        <taxon>Eurotiales</taxon>
        <taxon>Aspergillaceae</taxon>
        <taxon>Penicillium</taxon>
    </lineage>
</organism>
<evidence type="ECO:0000256" key="7">
    <source>
        <dbReference type="ARBA" id="ARBA00023136"/>
    </source>
</evidence>
<sequence length="241" mass="26319">MNAAEGFGKSLSFGPNVAQATIASDHVFDTRDSSLKYSCEEDVILVQEGVLDGLNMTIAKGQFAALVSASGRGKTSIISMLERFYEPEEGQILFNGIDISEVNFYAHRKRLSLVAQEPTLFQGSVRENILLGIDPSTVTDDQVHAVCCDALIHDFIVSLPEGYNTDIRSRGITLSGGQKQRIAIARALIRNPLALLLDEATSSLDSEDERLVQAARERAGEGRTMIAVAHRLGCKHNIRSW</sequence>
<keyword evidence="5" id="KW-0067">ATP-binding</keyword>
<evidence type="ECO:0000256" key="4">
    <source>
        <dbReference type="ARBA" id="ARBA00022741"/>
    </source>
</evidence>
<dbReference type="FunFam" id="3.40.50.300:FF:000913">
    <property type="entry name" value="ABC multidrug transporter SitT"/>
    <property type="match status" value="1"/>
</dbReference>
<keyword evidence="3" id="KW-0812">Transmembrane</keyword>
<dbReference type="GO" id="GO:0005524">
    <property type="term" value="F:ATP binding"/>
    <property type="evidence" value="ECO:0007669"/>
    <property type="project" value="UniProtKB-KW"/>
</dbReference>
<evidence type="ECO:0000256" key="1">
    <source>
        <dbReference type="ARBA" id="ARBA00004141"/>
    </source>
</evidence>
<keyword evidence="7" id="KW-0472">Membrane</keyword>
<dbReference type="SMART" id="SM00382">
    <property type="entry name" value="AAA"/>
    <property type="match status" value="1"/>
</dbReference>
<evidence type="ECO:0000259" key="8">
    <source>
        <dbReference type="PROSITE" id="PS50893"/>
    </source>
</evidence>
<gene>
    <name evidence="9" type="ORF">N7493_011457</name>
</gene>
<reference evidence="9" key="2">
    <citation type="submission" date="2023-01" db="EMBL/GenBank/DDBJ databases">
        <authorList>
            <person name="Petersen C."/>
        </authorList>
    </citation>
    <scope>NUCLEOTIDE SEQUENCE</scope>
    <source>
        <strain evidence="9">IBT 17514</strain>
    </source>
</reference>
<proteinExistence type="inferred from homology"/>
<evidence type="ECO:0000256" key="5">
    <source>
        <dbReference type="ARBA" id="ARBA00022840"/>
    </source>
</evidence>
<dbReference type="PROSITE" id="PS50893">
    <property type="entry name" value="ABC_TRANSPORTER_2"/>
    <property type="match status" value="1"/>
</dbReference>
<dbReference type="Gene3D" id="3.40.50.300">
    <property type="entry name" value="P-loop containing nucleotide triphosphate hydrolases"/>
    <property type="match status" value="1"/>
</dbReference>
<dbReference type="Proteomes" id="UP001215712">
    <property type="component" value="Unassembled WGS sequence"/>
</dbReference>
<keyword evidence="10" id="KW-1185">Reference proteome</keyword>
<feature type="domain" description="ABC transporter" evidence="8">
    <location>
        <begin position="30"/>
        <end position="241"/>
    </location>
</feature>